<reference evidence="1" key="2">
    <citation type="journal article" date="2017" name="Nat. Ecol. Evol.">
        <title>Lineage-specific genetic innovations streamline the genomes of Armillaria species to pathogenesis.</title>
        <authorList>
            <consortium name="DOE Joint Genome Institute"/>
            <person name="Sipos G."/>
            <person name="Prasanna A.N."/>
            <person name="Walter M.C."/>
            <person name="O'Connor E."/>
            <person name="Balint B."/>
            <person name="Krizsan K."/>
            <person name="Kiss B."/>
            <person name="Hess J."/>
            <person name="Varga T."/>
            <person name="Slot J."/>
            <person name="Riley R."/>
            <person name="Boka B."/>
            <person name="Rigling D."/>
            <person name="Barry K."/>
            <person name="Lee J."/>
            <person name="Mihaltcheva S."/>
            <person name="LaButti K."/>
            <person name="Lipzen A."/>
            <person name="Waldron R."/>
            <person name="Moloney N.M."/>
            <person name="Sperisen C."/>
            <person name="Kredics L."/>
            <person name="Vagvolgyi C."/>
            <person name="Patrignani A."/>
            <person name="Fitzpatrick D."/>
            <person name="Nagy I."/>
            <person name="Doyle S."/>
            <person name="Anderson J."/>
            <person name="Grigoriev I.V."/>
            <person name="Guldener U."/>
            <person name="Munsterkotter M."/>
            <person name="Nagy L.G."/>
        </authorList>
    </citation>
    <scope>NUCLEOTIDE SEQUENCE [LARGE SCALE GENOMIC DNA]</scope>
    <source>
        <strain evidence="1">Ar21-2</strain>
    </source>
</reference>
<keyword evidence="3" id="KW-1185">Reference proteome</keyword>
<sequence>MTNAEESTGRVYARVEEQETGCMSAQIIPIPRRMSPRRTYSALASAHTALGRRTPSYRFPSPAISAVFLYHHPTAPKFKLSRPPCYDAVLYRDRRGLVVRVPVLLLLG</sequence>
<evidence type="ECO:0000313" key="3">
    <source>
        <dbReference type="Proteomes" id="UP000217790"/>
    </source>
</evidence>
<dbReference type="EMBL" id="KZ293802">
    <property type="protein sequence ID" value="PBK79179.1"/>
    <property type="molecule type" value="Genomic_DNA"/>
</dbReference>
<reference evidence="3" key="1">
    <citation type="journal article" date="2017" name="Nat. Ecol. Evol.">
        <title>Genome expansion and lineage-specific genetic innovations in the forest pathogenic fungi Armillaria.</title>
        <authorList>
            <person name="Sipos G."/>
            <person name="Prasanna A.N."/>
            <person name="Walter M.C."/>
            <person name="O'Connor E."/>
            <person name="Balint B."/>
            <person name="Krizsan K."/>
            <person name="Kiss B."/>
            <person name="Hess J."/>
            <person name="Varga T."/>
            <person name="Slot J."/>
            <person name="Riley R."/>
            <person name="Boka B."/>
            <person name="Rigling D."/>
            <person name="Barry K."/>
            <person name="Lee J."/>
            <person name="Mihaltcheva S."/>
            <person name="LaButti K."/>
            <person name="Lipzen A."/>
            <person name="Waldron R."/>
            <person name="Moloney N.M."/>
            <person name="Sperisen C."/>
            <person name="Kredics L."/>
            <person name="Vagvoelgyi C."/>
            <person name="Patrignani A."/>
            <person name="Fitzpatrick D."/>
            <person name="Nagy I."/>
            <person name="Doyle S."/>
            <person name="Anderson J.B."/>
            <person name="Grigoriev I.V."/>
            <person name="Gueldener U."/>
            <person name="Muensterkoetter M."/>
            <person name="Nagy L.G."/>
        </authorList>
    </citation>
    <scope>NUCLEOTIDE SEQUENCE [LARGE SCALE GENOMIC DNA]</scope>
    <source>
        <strain evidence="3">Ar21-2</strain>
    </source>
</reference>
<name>A0A2H3C7Z3_ARMGA</name>
<dbReference type="Proteomes" id="UP000217790">
    <property type="component" value="Unassembled WGS sequence"/>
</dbReference>
<evidence type="ECO:0000313" key="2">
    <source>
        <dbReference type="EMBL" id="PBK80401.1"/>
    </source>
</evidence>
<gene>
    <name evidence="2" type="ORF">ARMGADRAFT_1020891</name>
    <name evidence="1" type="ORF">ARMGADRAFT_1021674</name>
</gene>
<dbReference type="AlphaFoldDB" id="A0A2H3C7Z3"/>
<dbReference type="EMBL" id="KZ293745">
    <property type="protein sequence ID" value="PBK80401.1"/>
    <property type="molecule type" value="Genomic_DNA"/>
</dbReference>
<accession>A0A2H3C7Z3</accession>
<protein>
    <submittedName>
        <fullName evidence="1">Uncharacterized protein</fullName>
    </submittedName>
</protein>
<organism evidence="1 3">
    <name type="scientific">Armillaria gallica</name>
    <name type="common">Bulbous honey fungus</name>
    <name type="synonym">Armillaria bulbosa</name>
    <dbReference type="NCBI Taxonomy" id="47427"/>
    <lineage>
        <taxon>Eukaryota</taxon>
        <taxon>Fungi</taxon>
        <taxon>Dikarya</taxon>
        <taxon>Basidiomycota</taxon>
        <taxon>Agaricomycotina</taxon>
        <taxon>Agaricomycetes</taxon>
        <taxon>Agaricomycetidae</taxon>
        <taxon>Agaricales</taxon>
        <taxon>Marasmiineae</taxon>
        <taxon>Physalacriaceae</taxon>
        <taxon>Armillaria</taxon>
    </lineage>
</organism>
<dbReference type="InParanoid" id="A0A2H3C7Z3"/>
<proteinExistence type="predicted"/>
<evidence type="ECO:0000313" key="1">
    <source>
        <dbReference type="EMBL" id="PBK79179.1"/>
    </source>
</evidence>